<feature type="domain" description="Dynamin N-terminal" evidence="2">
    <location>
        <begin position="243"/>
        <end position="502"/>
    </location>
</feature>
<gene>
    <name evidence="4" type="ORF">ACHE_11477S</name>
</gene>
<feature type="compositionally biased region" description="Polar residues" evidence="1">
    <location>
        <begin position="613"/>
        <end position="623"/>
    </location>
</feature>
<proteinExistence type="predicted"/>
<dbReference type="InterPro" id="IPR056024">
    <property type="entry name" value="DUF7605"/>
</dbReference>
<dbReference type="Proteomes" id="UP000637239">
    <property type="component" value="Chromosome 1"/>
</dbReference>
<feature type="region of interest" description="Disordered" evidence="1">
    <location>
        <begin position="401"/>
        <end position="423"/>
    </location>
</feature>
<evidence type="ECO:0000313" key="4">
    <source>
        <dbReference type="EMBL" id="BCR84075.1"/>
    </source>
</evidence>
<dbReference type="RefSeq" id="XP_043132597.1">
    <property type="nucleotide sequence ID" value="XM_043276050.1"/>
</dbReference>
<sequence length="1161" mass="130152">MPLSEIDPHLDPGSFELQDLSPTHASQRNLTSTSTEQDIARFHYTSEQNIRAWYPCGSDTEPSTLTFDRSWSHISPRLQDIYVERARYLGHLAEHGMPIDGSQCEDFFIEIYTGYYQARGKGDGVGVQGEEAMSLTTFDALLGKRIGRRVIVDDKPQLEDQDIEMDTQPPSTEEPLPCLRHKATTNPMLSRLEIAVAKGVQTLTHLHTFLTNSKTELKSSDVSDWLSEITKIKTYAAPPKVVIGIVGSTGAGKSSLINAIIDEENLLGTNCMRASTAVATEIAYNYRSGKKYRAEVEFVERGEWERELRALIGDLRDDGENSVSFSGVRGEAMARNSEAAVAMEKIRAVYPVLNVQEIKNLDVKELLSKGGVCDVLGRTVVVESDDPKAFARDLAVYTDSKSKRPKTTATNNTGQGKTPMRTTFDTQTKTTTTNYWPLVRVVRIYTKAPALATGATLVDLPGIFDSNAARFAVAEEYMKKCSAHWVVAPINRAVDDKVAQDLLGRNMRVQLHMDGAANDLTFICTKTDDVSMSEVQESLLKRDSVSPGLGEERLGRLEEEIGELEEWLVGVKSEILDVAERLEELEVCSEGGLHGGCGSQGSSPGKRKRDSFVSAQQPALDNTSGAQSDSSSASGSVSEDDVRTLNDRRKELINHQRTLSTERHAKETQKEALEHELQDLQTSLIHECIQARNAYSKKELKHDFARGIHSFHNTFQHPPTSVQDPSYYHALEQDLPVFCVSTRAYQKLQGRLRREAPVSGFNALEQTEISQLQAHCIAVTEQAREASALRFLFHLRRVLSSIGLWAGAEDGVMISHGKKVEIEARFYIAEESFKREVERTCEGLMQGICDILTLNVIRNFGHASTLASEKCDETVKHWNDLNYNTYKAVCCRQGVFRFHNWNQELANLVIEPLMHDWKNAFEIEILQEVDWFTQLMKTHLQAFHAQATSAAEIVLSDEIKDELKDIWKIQYKVMKRDVVYAVNRARRKQRGINREFAVGVEEYLYPAYLKCACENGSGMFHRMREHIRTQSTGIELFQHSTDRVKSELIKLLDKIEHDLISITTRLTEQTTRDYTTCIITPLVQQFASSGQSQARIKREAAGVVREAEMELGLDGLLNDVATARSTAATSHGCGPWEGGGRDDGQRERRALETIKEEDENE</sequence>
<reference evidence="4" key="2">
    <citation type="submission" date="2021-02" db="EMBL/GenBank/DDBJ databases">
        <title>Aspergillus chevalieri M1 genome sequence.</title>
        <authorList>
            <person name="Kadooka C."/>
            <person name="Mori K."/>
            <person name="Futagami T."/>
        </authorList>
    </citation>
    <scope>NUCLEOTIDE SEQUENCE</scope>
    <source>
        <strain evidence="4">M1</strain>
    </source>
</reference>
<keyword evidence="5" id="KW-1185">Reference proteome</keyword>
<feature type="region of interest" description="Disordered" evidence="1">
    <location>
        <begin position="1"/>
        <end position="34"/>
    </location>
</feature>
<dbReference type="InterPro" id="IPR027417">
    <property type="entry name" value="P-loop_NTPase"/>
</dbReference>
<dbReference type="PANTHER" id="PTHR36681">
    <property type="entry name" value="NUCLEAR GTPASE, GERMINAL CENTER-ASSOCIATED, TANDEM DUPLICATE 3"/>
    <property type="match status" value="1"/>
</dbReference>
<evidence type="ECO:0000259" key="2">
    <source>
        <dbReference type="Pfam" id="PF00350"/>
    </source>
</evidence>
<organism evidence="4 5">
    <name type="scientific">Aspergillus chevalieri</name>
    <name type="common">Eurotium chevalieri</name>
    <dbReference type="NCBI Taxonomy" id="182096"/>
    <lineage>
        <taxon>Eukaryota</taxon>
        <taxon>Fungi</taxon>
        <taxon>Dikarya</taxon>
        <taxon>Ascomycota</taxon>
        <taxon>Pezizomycotina</taxon>
        <taxon>Eurotiomycetes</taxon>
        <taxon>Eurotiomycetidae</taxon>
        <taxon>Eurotiales</taxon>
        <taxon>Aspergillaceae</taxon>
        <taxon>Aspergillus</taxon>
        <taxon>Aspergillus subgen. Aspergillus</taxon>
    </lineage>
</organism>
<name>A0A7R7VG49_ASPCH</name>
<dbReference type="SUPFAM" id="SSF52540">
    <property type="entry name" value="P-loop containing nucleoside triphosphate hydrolases"/>
    <property type="match status" value="1"/>
</dbReference>
<dbReference type="Pfam" id="PF24564">
    <property type="entry name" value="DUF7605"/>
    <property type="match status" value="1"/>
</dbReference>
<feature type="region of interest" description="Disordered" evidence="1">
    <location>
        <begin position="593"/>
        <end position="644"/>
    </location>
</feature>
<feature type="compositionally biased region" description="Low complexity" evidence="1">
    <location>
        <begin position="624"/>
        <end position="637"/>
    </location>
</feature>
<protein>
    <submittedName>
        <fullName evidence="4">Uncharacterized protein</fullName>
    </submittedName>
</protein>
<evidence type="ECO:0000259" key="3">
    <source>
        <dbReference type="Pfam" id="PF24564"/>
    </source>
</evidence>
<feature type="compositionally biased region" description="Basic and acidic residues" evidence="1">
    <location>
        <begin position="1"/>
        <end position="10"/>
    </location>
</feature>
<dbReference type="AlphaFoldDB" id="A0A7R7VG49"/>
<feature type="region of interest" description="Disordered" evidence="1">
    <location>
        <begin position="1127"/>
        <end position="1147"/>
    </location>
</feature>
<dbReference type="EMBL" id="AP024416">
    <property type="protein sequence ID" value="BCR84075.1"/>
    <property type="molecule type" value="Genomic_DNA"/>
</dbReference>
<feature type="compositionally biased region" description="Polar residues" evidence="1">
    <location>
        <begin position="407"/>
        <end position="416"/>
    </location>
</feature>
<evidence type="ECO:0000256" key="1">
    <source>
        <dbReference type="SAM" id="MobiDB-lite"/>
    </source>
</evidence>
<evidence type="ECO:0000313" key="5">
    <source>
        <dbReference type="Proteomes" id="UP000637239"/>
    </source>
</evidence>
<dbReference type="Pfam" id="PF00350">
    <property type="entry name" value="Dynamin_N"/>
    <property type="match status" value="1"/>
</dbReference>
<dbReference type="GeneID" id="66978434"/>
<accession>A0A7R7VG49</accession>
<reference evidence="4" key="1">
    <citation type="submission" date="2021-01" db="EMBL/GenBank/DDBJ databases">
        <authorList>
            <consortium name="Aspergillus chevalieri M1 genome sequencing consortium"/>
            <person name="Kazuki M."/>
            <person name="Futagami T."/>
        </authorList>
    </citation>
    <scope>NUCLEOTIDE SEQUENCE</scope>
    <source>
        <strain evidence="4">M1</strain>
    </source>
</reference>
<dbReference type="Gene3D" id="3.40.50.300">
    <property type="entry name" value="P-loop containing nucleotide triphosphate hydrolases"/>
    <property type="match status" value="1"/>
</dbReference>
<feature type="domain" description="DUF7605" evidence="3">
    <location>
        <begin position="868"/>
        <end position="1037"/>
    </location>
</feature>
<dbReference type="KEGG" id="ache:ACHE_11477S"/>
<feature type="compositionally biased region" description="Polar residues" evidence="1">
    <location>
        <begin position="20"/>
        <end position="34"/>
    </location>
</feature>
<dbReference type="PANTHER" id="PTHR36681:SF3">
    <property type="entry name" value="NUCLEAR GTPASE, GERMINAL CENTER-ASSOCIATED, TANDEM DUPLICATE 3"/>
    <property type="match status" value="1"/>
</dbReference>
<dbReference type="InterPro" id="IPR045063">
    <property type="entry name" value="Dynamin_N"/>
</dbReference>